<dbReference type="EMBL" id="UINC01027513">
    <property type="protein sequence ID" value="SVB06879.1"/>
    <property type="molecule type" value="Genomic_DNA"/>
</dbReference>
<dbReference type="InterPro" id="IPR045741">
    <property type="entry name" value="PorV"/>
</dbReference>
<evidence type="ECO:0000259" key="1">
    <source>
        <dbReference type="Pfam" id="PF19572"/>
    </source>
</evidence>
<gene>
    <name evidence="2" type="ORF">METZ01_LOCUS159733</name>
</gene>
<dbReference type="Pfam" id="PF19572">
    <property type="entry name" value="PorV"/>
    <property type="match status" value="1"/>
</dbReference>
<dbReference type="SUPFAM" id="SSF56935">
    <property type="entry name" value="Porins"/>
    <property type="match status" value="1"/>
</dbReference>
<accession>A0A382AZI2</accession>
<evidence type="ECO:0000313" key="2">
    <source>
        <dbReference type="EMBL" id="SVB06879.1"/>
    </source>
</evidence>
<organism evidence="2">
    <name type="scientific">marine metagenome</name>
    <dbReference type="NCBI Taxonomy" id="408172"/>
    <lineage>
        <taxon>unclassified sequences</taxon>
        <taxon>metagenomes</taxon>
        <taxon>ecological metagenomes</taxon>
    </lineage>
</organism>
<dbReference type="AlphaFoldDB" id="A0A382AZI2"/>
<protein>
    <recommendedName>
        <fullName evidence="1">Type IX secretion system protein PorV domain-containing protein</fullName>
    </recommendedName>
</protein>
<name>A0A382AZI2_9ZZZZ</name>
<dbReference type="NCBIfam" id="NF033709">
    <property type="entry name" value="PorV_fam"/>
    <property type="match status" value="1"/>
</dbReference>
<reference evidence="2" key="1">
    <citation type="submission" date="2018-05" db="EMBL/GenBank/DDBJ databases">
        <authorList>
            <person name="Lanie J.A."/>
            <person name="Ng W.-L."/>
            <person name="Kazmierczak K.M."/>
            <person name="Andrzejewski T.M."/>
            <person name="Davidsen T.M."/>
            <person name="Wayne K.J."/>
            <person name="Tettelin H."/>
            <person name="Glass J.I."/>
            <person name="Rusch D."/>
            <person name="Podicherti R."/>
            <person name="Tsui H.-C.T."/>
            <person name="Winkler M.E."/>
        </authorList>
    </citation>
    <scope>NUCLEOTIDE SEQUENCE</scope>
</reference>
<dbReference type="Gene3D" id="2.40.160.60">
    <property type="entry name" value="Outer membrane protein transport protein (OMPP1/FadL/TodX)"/>
    <property type="match status" value="1"/>
</dbReference>
<feature type="domain" description="Type IX secretion system protein PorV" evidence="1">
    <location>
        <begin position="21"/>
        <end position="193"/>
    </location>
</feature>
<sequence>MKISKLLLFFILLSLVFSVNKSGTTAAKFLSINIGARSVGMGGAFTAVANDASAMYWNPAALPRLNKIQFYINHSNWIADISHDYIGLVIPLRKSQALGFSITSTTMDEMEVTRYGDENTGEVFKADNYALGISYGLNLTDRFSIGFNGKLIRESIANSSANGYAFDVGTLFDTPYGFRLGTNISNFGPKMKMTGDDLLILADIDENIEGNNESSTGHLTTDNFDLPLLLRIGTSSTHEFNQLSVTWSLDTNHPNDNESYINAGLEVSIFNGMLVLRGGERFLTFNKETHREPQFSLGIGFIPQLNLLNNIHTDYAYESMKYLGGSHQFSFMIKF</sequence>
<proteinExistence type="predicted"/>